<name>A0A1E7F7S8_9STRA</name>
<dbReference type="EMBL" id="KV784360">
    <property type="protein sequence ID" value="OEU14207.1"/>
    <property type="molecule type" value="Genomic_DNA"/>
</dbReference>
<dbReference type="InParanoid" id="A0A1E7F7S8"/>
<evidence type="ECO:0000256" key="1">
    <source>
        <dbReference type="SAM" id="Coils"/>
    </source>
</evidence>
<dbReference type="Proteomes" id="UP000095751">
    <property type="component" value="Unassembled WGS sequence"/>
</dbReference>
<dbReference type="KEGG" id="fcy:FRACYDRAFT_240740"/>
<keyword evidence="1" id="KW-0175">Coiled coil</keyword>
<feature type="coiled-coil region" evidence="1">
    <location>
        <begin position="198"/>
        <end position="244"/>
    </location>
</feature>
<sequence length="262" mass="31121">MHAMINDNAVRSSNCYDCNKCATTRSEYNDRLTSLLRRNEELEVELQNEQRLNQRYQIKTNVQNILIKELTTIVESDSDRNKDNDLLPIKNAERVAEFSMEIEKTKQQQRQQQRGNDNEHEFLDPLNLNHDDNDKGVDDDDDDMTQSLSSDESNNELLVLLEKERADYFENKNESLKRSVDTFKCKSSEREIRHAISLRNMRNQIESLEVQLKRNSVQLQLQEVEEQEERMNQFEVENIKLKLKLTHYRRHDEKNSTSTRQN</sequence>
<protein>
    <submittedName>
        <fullName evidence="3">Uncharacterized protein</fullName>
    </submittedName>
</protein>
<keyword evidence="4" id="KW-1185">Reference proteome</keyword>
<dbReference type="AlphaFoldDB" id="A0A1E7F7S8"/>
<organism evidence="3 4">
    <name type="scientific">Fragilariopsis cylindrus CCMP1102</name>
    <dbReference type="NCBI Taxonomy" id="635003"/>
    <lineage>
        <taxon>Eukaryota</taxon>
        <taxon>Sar</taxon>
        <taxon>Stramenopiles</taxon>
        <taxon>Ochrophyta</taxon>
        <taxon>Bacillariophyta</taxon>
        <taxon>Bacillariophyceae</taxon>
        <taxon>Bacillariophycidae</taxon>
        <taxon>Bacillariales</taxon>
        <taxon>Bacillariaceae</taxon>
        <taxon>Fragilariopsis</taxon>
    </lineage>
</organism>
<proteinExistence type="predicted"/>
<evidence type="ECO:0000313" key="3">
    <source>
        <dbReference type="EMBL" id="OEU14207.1"/>
    </source>
</evidence>
<feature type="region of interest" description="Disordered" evidence="2">
    <location>
        <begin position="101"/>
        <end position="153"/>
    </location>
</feature>
<evidence type="ECO:0000313" key="4">
    <source>
        <dbReference type="Proteomes" id="UP000095751"/>
    </source>
</evidence>
<accession>A0A1E7F7S8</accession>
<feature type="coiled-coil region" evidence="1">
    <location>
        <begin position="25"/>
        <end position="59"/>
    </location>
</feature>
<feature type="compositionally biased region" description="Basic and acidic residues" evidence="2">
    <location>
        <begin position="116"/>
        <end position="136"/>
    </location>
</feature>
<evidence type="ECO:0000256" key="2">
    <source>
        <dbReference type="SAM" id="MobiDB-lite"/>
    </source>
</evidence>
<gene>
    <name evidence="3" type="ORF">FRACYDRAFT_240740</name>
</gene>
<reference evidence="3 4" key="1">
    <citation type="submission" date="2016-09" db="EMBL/GenBank/DDBJ databases">
        <title>Extensive genetic diversity and differential bi-allelic expression allows diatom success in the polar Southern Ocean.</title>
        <authorList>
            <consortium name="DOE Joint Genome Institute"/>
            <person name="Mock T."/>
            <person name="Otillar R.P."/>
            <person name="Strauss J."/>
            <person name="Dupont C."/>
            <person name="Frickenhaus S."/>
            <person name="Maumus F."/>
            <person name="Mcmullan M."/>
            <person name="Sanges R."/>
            <person name="Schmutz J."/>
            <person name="Toseland A."/>
            <person name="Valas R."/>
            <person name="Veluchamy A."/>
            <person name="Ward B.J."/>
            <person name="Allen A."/>
            <person name="Barry K."/>
            <person name="Falciatore A."/>
            <person name="Ferrante M."/>
            <person name="Fortunato A.E."/>
            <person name="Gloeckner G."/>
            <person name="Gruber A."/>
            <person name="Hipkin R."/>
            <person name="Janech M."/>
            <person name="Kroth P."/>
            <person name="Leese F."/>
            <person name="Lindquist E."/>
            <person name="Lyon B.R."/>
            <person name="Martin J."/>
            <person name="Mayer C."/>
            <person name="Parker M."/>
            <person name="Quesneville H."/>
            <person name="Raymond J."/>
            <person name="Uhlig C."/>
            <person name="Valentin K.U."/>
            <person name="Worden A.Z."/>
            <person name="Armbrust E.V."/>
            <person name="Bowler C."/>
            <person name="Green B."/>
            <person name="Moulton V."/>
            <person name="Van Oosterhout C."/>
            <person name="Grigoriev I."/>
        </authorList>
    </citation>
    <scope>NUCLEOTIDE SEQUENCE [LARGE SCALE GENOMIC DNA]</scope>
    <source>
        <strain evidence="3 4">CCMP1102</strain>
    </source>
</reference>